<protein>
    <submittedName>
        <fullName evidence="3">Uncharacterized protein</fullName>
    </submittedName>
</protein>
<feature type="transmembrane region" description="Helical" evidence="2">
    <location>
        <begin position="42"/>
        <end position="64"/>
    </location>
</feature>
<dbReference type="Proteomes" id="UP000799429">
    <property type="component" value="Unassembled WGS sequence"/>
</dbReference>
<keyword evidence="2" id="KW-0812">Transmembrane</keyword>
<evidence type="ECO:0000313" key="3">
    <source>
        <dbReference type="EMBL" id="KAF2840388.1"/>
    </source>
</evidence>
<reference evidence="3" key="1">
    <citation type="journal article" date="2020" name="Stud. Mycol.">
        <title>101 Dothideomycetes genomes: a test case for predicting lifestyles and emergence of pathogens.</title>
        <authorList>
            <person name="Haridas S."/>
            <person name="Albert R."/>
            <person name="Binder M."/>
            <person name="Bloem J."/>
            <person name="Labutti K."/>
            <person name="Salamov A."/>
            <person name="Andreopoulos B."/>
            <person name="Baker S."/>
            <person name="Barry K."/>
            <person name="Bills G."/>
            <person name="Bluhm B."/>
            <person name="Cannon C."/>
            <person name="Castanera R."/>
            <person name="Culley D."/>
            <person name="Daum C."/>
            <person name="Ezra D."/>
            <person name="Gonzalez J."/>
            <person name="Henrissat B."/>
            <person name="Kuo A."/>
            <person name="Liang C."/>
            <person name="Lipzen A."/>
            <person name="Lutzoni F."/>
            <person name="Magnuson J."/>
            <person name="Mondo S."/>
            <person name="Nolan M."/>
            <person name="Ohm R."/>
            <person name="Pangilinan J."/>
            <person name="Park H.-J."/>
            <person name="Ramirez L."/>
            <person name="Alfaro M."/>
            <person name="Sun H."/>
            <person name="Tritt A."/>
            <person name="Yoshinaga Y."/>
            <person name="Zwiers L.-H."/>
            <person name="Turgeon B."/>
            <person name="Goodwin S."/>
            <person name="Spatafora J."/>
            <person name="Crous P."/>
            <person name="Grigoriev I."/>
        </authorList>
    </citation>
    <scope>NUCLEOTIDE SEQUENCE</scope>
    <source>
        <strain evidence="3">CBS 101060</strain>
    </source>
</reference>
<feature type="compositionally biased region" description="Polar residues" evidence="1">
    <location>
        <begin position="80"/>
        <end position="89"/>
    </location>
</feature>
<keyword evidence="2" id="KW-1133">Transmembrane helix</keyword>
<organism evidence="3 4">
    <name type="scientific">Patellaria atrata CBS 101060</name>
    <dbReference type="NCBI Taxonomy" id="1346257"/>
    <lineage>
        <taxon>Eukaryota</taxon>
        <taxon>Fungi</taxon>
        <taxon>Dikarya</taxon>
        <taxon>Ascomycota</taxon>
        <taxon>Pezizomycotina</taxon>
        <taxon>Dothideomycetes</taxon>
        <taxon>Dothideomycetes incertae sedis</taxon>
        <taxon>Patellariales</taxon>
        <taxon>Patellariaceae</taxon>
        <taxon>Patellaria</taxon>
    </lineage>
</organism>
<accession>A0A9P4VQZ1</accession>
<keyword evidence="4" id="KW-1185">Reference proteome</keyword>
<evidence type="ECO:0000313" key="4">
    <source>
        <dbReference type="Proteomes" id="UP000799429"/>
    </source>
</evidence>
<evidence type="ECO:0000256" key="2">
    <source>
        <dbReference type="SAM" id="Phobius"/>
    </source>
</evidence>
<sequence length="98" mass="11167">MHHVKHAIQDNGIPWSCTLICRILSSSAAALCSQLYYTRKRLASLSFILLRPIFALYWVSVLALQRWSVTSYRQAPPPQTSIKTTSQISAELHQRRSP</sequence>
<gene>
    <name evidence="3" type="ORF">M501DRAFT_699524</name>
</gene>
<dbReference type="AlphaFoldDB" id="A0A9P4VQZ1"/>
<keyword evidence="2" id="KW-0472">Membrane</keyword>
<evidence type="ECO:0000256" key="1">
    <source>
        <dbReference type="SAM" id="MobiDB-lite"/>
    </source>
</evidence>
<dbReference type="EMBL" id="MU006093">
    <property type="protein sequence ID" value="KAF2840388.1"/>
    <property type="molecule type" value="Genomic_DNA"/>
</dbReference>
<proteinExistence type="predicted"/>
<comment type="caution">
    <text evidence="3">The sequence shown here is derived from an EMBL/GenBank/DDBJ whole genome shotgun (WGS) entry which is preliminary data.</text>
</comment>
<name>A0A9P4VQZ1_9PEZI</name>
<feature type="region of interest" description="Disordered" evidence="1">
    <location>
        <begin position="72"/>
        <end position="98"/>
    </location>
</feature>